<protein>
    <recommendedName>
        <fullName evidence="3">CNH domain-containing protein</fullName>
    </recommendedName>
</protein>
<dbReference type="AlphaFoldDB" id="A8Q3K3"/>
<dbReference type="InterPro" id="IPR032914">
    <property type="entry name" value="Vam6/VPS39/TRAP1"/>
</dbReference>
<dbReference type="OrthoDB" id="10258882at2759"/>
<accession>A8Q3K3</accession>
<proteinExistence type="predicted"/>
<dbReference type="EMBL" id="AAYY01000008">
    <property type="protein sequence ID" value="EDP43420.1"/>
    <property type="molecule type" value="Genomic_DNA"/>
</dbReference>
<dbReference type="GeneID" id="5854941"/>
<keyword evidence="2" id="KW-1185">Reference proteome</keyword>
<dbReference type="RefSeq" id="XP_001730634.1">
    <property type="nucleotide sequence ID" value="XM_001730582.1"/>
</dbReference>
<dbReference type="STRING" id="425265.A8Q3K3"/>
<gene>
    <name evidence="1" type="ORF">MGL_2430</name>
</gene>
<name>A8Q3K3_MALGO</name>
<dbReference type="GO" id="GO:0016020">
    <property type="term" value="C:membrane"/>
    <property type="evidence" value="ECO:0007669"/>
    <property type="project" value="TreeGrafter"/>
</dbReference>
<organism evidence="1 2">
    <name type="scientific">Malassezia globosa (strain ATCC MYA-4612 / CBS 7966)</name>
    <name type="common">Dandruff-associated fungus</name>
    <dbReference type="NCBI Taxonomy" id="425265"/>
    <lineage>
        <taxon>Eukaryota</taxon>
        <taxon>Fungi</taxon>
        <taxon>Dikarya</taxon>
        <taxon>Basidiomycota</taxon>
        <taxon>Ustilaginomycotina</taxon>
        <taxon>Malasseziomycetes</taxon>
        <taxon>Malasseziales</taxon>
        <taxon>Malasseziaceae</taxon>
        <taxon>Malassezia</taxon>
    </lineage>
</organism>
<comment type="caution">
    <text evidence="1">The sequence shown here is derived from an EMBL/GenBank/DDBJ whole genome shotgun (WGS) entry which is preliminary data.</text>
</comment>
<reference evidence="1 2" key="1">
    <citation type="journal article" date="2007" name="Proc. Natl. Acad. Sci. U.S.A.">
        <title>Dandruff-associated Malassezia genomes reveal convergent and divergent virulence traits shared with plant and human fungal pathogens.</title>
        <authorList>
            <person name="Xu J."/>
            <person name="Saunders C.W."/>
            <person name="Hu P."/>
            <person name="Grant R.A."/>
            <person name="Boekhout T."/>
            <person name="Kuramae E.E."/>
            <person name="Kronstad J.W."/>
            <person name="Deangelis Y.M."/>
            <person name="Reeder N.L."/>
            <person name="Johnstone K.R."/>
            <person name="Leland M."/>
            <person name="Fieno A.M."/>
            <person name="Begley W.M."/>
            <person name="Sun Y."/>
            <person name="Lacey M.P."/>
            <person name="Chaudhary T."/>
            <person name="Keough T."/>
            <person name="Chu L."/>
            <person name="Sears R."/>
            <person name="Yuan B."/>
            <person name="Dawson T.L.Jr."/>
        </authorList>
    </citation>
    <scope>NUCLEOTIDE SEQUENCE [LARGE SCALE GENOMIC DNA]</scope>
    <source>
        <strain evidence="2">ATCC MYA-4612 / CBS 7966</strain>
    </source>
</reference>
<dbReference type="GO" id="GO:0006914">
    <property type="term" value="P:autophagy"/>
    <property type="evidence" value="ECO:0007669"/>
    <property type="project" value="TreeGrafter"/>
</dbReference>
<dbReference type="Proteomes" id="UP000008837">
    <property type="component" value="Unassembled WGS sequence"/>
</dbReference>
<evidence type="ECO:0000313" key="1">
    <source>
        <dbReference type="EMBL" id="EDP43420.1"/>
    </source>
</evidence>
<dbReference type="GO" id="GO:0034058">
    <property type="term" value="P:endosomal vesicle fusion"/>
    <property type="evidence" value="ECO:0007669"/>
    <property type="project" value="TreeGrafter"/>
</dbReference>
<dbReference type="KEGG" id="mgl:MGL_2430"/>
<dbReference type="VEuPathDB" id="FungiDB:MGL_2430"/>
<dbReference type="PANTHER" id="PTHR12894">
    <property type="entry name" value="CNH DOMAIN CONTAINING"/>
    <property type="match status" value="1"/>
</dbReference>
<dbReference type="PANTHER" id="PTHR12894:SF27">
    <property type="entry name" value="TRANSFORMING GROWTH FACTOR-BETA RECEPTOR-ASSOCIATED PROTEIN 1"/>
    <property type="match status" value="1"/>
</dbReference>
<evidence type="ECO:0000313" key="2">
    <source>
        <dbReference type="Proteomes" id="UP000008837"/>
    </source>
</evidence>
<evidence type="ECO:0008006" key="3">
    <source>
        <dbReference type="Google" id="ProtNLM"/>
    </source>
</evidence>
<dbReference type="InParanoid" id="A8Q3K3"/>
<sequence>MAPAPSLQYAPIKGVVQVALDEAFIDQPARLGLFSLCVIKRQSLWLIVLDHTGWSVYKVRRCYDRGCFDTHEQDISIPRDAFIAHRFNDVVCLATLSEYYLVNLETEELTPIALPISQTTTVGSARNRPSIVSMPAYDNELPCFLITSHSDHSTLGAFLRVDGEPSARLLEWPSHPRSVVSHFPYLFVLLRDNSLYIHNLYTLEIVEKVRINSSMEPRFLLHVPPLPGWLPRRPGVPSAQVLPSDAYPEIPSSSCVRWAPISVLFVCKHALHCIASRTPGSQALLALGSPRETSILRAPCDDEEVRAALQMLGVYHLKHARFEQAQAYLIAGLFPPAMLLCMWPTLFGGQYSYVCEAAAGLWASLAPTMDEHISQHVAWNYCPPMEDSDPVLDLLRQQLRCRARAMLLHVLQARRNDSPLVSTAVVQLALECDPKTSLESLKPFLSASKLDIVKALAIQHERYVLAMHVSAEHGAFSEALHLACQLWEHSFHDSVDTLSEDDMRTYAKHLSKLDLAKFCLWLARHDMPQLHRYIHLQWDALADDDANSIWEELLTISTPRAHAYMESIVLAGHHVTDAMRRVLVNRLVRASQRDITARKKLHVWLEYGPSLQIEPSLHDLPVMRATVLARNSQYGEALELLIDEAHDYDAAERVCEYGHVLPLYLARALVCEESLSLYTRLLPARVRNPSKEKRARLYETLLHLYLSRCQHGSEFHEPTMRLLNTCASQFDLLYVLSRVPPKWSVQSLSQFLQRSLQEQLHARRSMEMAKSLALKSSLNAHDTFWRMSRAMGGVVENEPSTYDRADVEMRPSRRS</sequence>
<dbReference type="GO" id="GO:0005737">
    <property type="term" value="C:cytoplasm"/>
    <property type="evidence" value="ECO:0007669"/>
    <property type="project" value="TreeGrafter"/>
</dbReference>